<comment type="caution">
    <text evidence="6">The sequence shown here is derived from an EMBL/GenBank/DDBJ whole genome shotgun (WGS) entry which is preliminary data.</text>
</comment>
<keyword evidence="1" id="KW-0805">Transcription regulation</keyword>
<evidence type="ECO:0000256" key="4">
    <source>
        <dbReference type="SAM" id="MobiDB-lite"/>
    </source>
</evidence>
<feature type="domain" description="HTH gntR-type" evidence="5">
    <location>
        <begin position="34"/>
        <end position="101"/>
    </location>
</feature>
<reference evidence="6" key="1">
    <citation type="journal article" date="2021" name="PeerJ">
        <title>Extensive microbial diversity within the chicken gut microbiome revealed by metagenomics and culture.</title>
        <authorList>
            <person name="Gilroy R."/>
            <person name="Ravi A."/>
            <person name="Getino M."/>
            <person name="Pursley I."/>
            <person name="Horton D.L."/>
            <person name="Alikhan N.F."/>
            <person name="Baker D."/>
            <person name="Gharbi K."/>
            <person name="Hall N."/>
            <person name="Watson M."/>
            <person name="Adriaenssens E.M."/>
            <person name="Foster-Nyarko E."/>
            <person name="Jarju S."/>
            <person name="Secka A."/>
            <person name="Antonio M."/>
            <person name="Oren A."/>
            <person name="Chaudhuri R.R."/>
            <person name="La Ragione R."/>
            <person name="Hildebrand F."/>
            <person name="Pallen M.J."/>
        </authorList>
    </citation>
    <scope>NUCLEOTIDE SEQUENCE</scope>
    <source>
        <strain evidence="6">ChiGjej4B4-7305</strain>
    </source>
</reference>
<dbReference type="Pfam" id="PF00392">
    <property type="entry name" value="GntR"/>
    <property type="match status" value="1"/>
</dbReference>
<sequence length="241" mass="26171">MVRVGAPSAGHTADPAASSLTDLTVLPPPGVRATSLSAVAYFRIRDLIVTLQLEPGSALDERDLMARLGLGRTPVREAIRRLADEGLVAIYARRGTVVAGVDVRDLARVSEVRVQLEGLAARLAVERADSADRADATRLLTDLATPAEDQRGLIRLDQRVHQCVHRATHNQYLQGTLAEYLTLSLRLWFLGLERVHRLDEAVDEHRGLLTAVLDGDADAAEAAARAHVAGFWDEIGNELAR</sequence>
<dbReference type="GO" id="GO:0003677">
    <property type="term" value="F:DNA binding"/>
    <property type="evidence" value="ECO:0007669"/>
    <property type="project" value="UniProtKB-KW"/>
</dbReference>
<keyword evidence="2" id="KW-0238">DNA-binding</keyword>
<dbReference type="CDD" id="cd07377">
    <property type="entry name" value="WHTH_GntR"/>
    <property type="match status" value="1"/>
</dbReference>
<dbReference type="InterPro" id="IPR036390">
    <property type="entry name" value="WH_DNA-bd_sf"/>
</dbReference>
<dbReference type="GO" id="GO:0003700">
    <property type="term" value="F:DNA-binding transcription factor activity"/>
    <property type="evidence" value="ECO:0007669"/>
    <property type="project" value="InterPro"/>
</dbReference>
<evidence type="ECO:0000259" key="5">
    <source>
        <dbReference type="PROSITE" id="PS50949"/>
    </source>
</evidence>
<dbReference type="InterPro" id="IPR008920">
    <property type="entry name" value="TF_FadR/GntR_C"/>
</dbReference>
<dbReference type="SMART" id="SM00895">
    <property type="entry name" value="FCD"/>
    <property type="match status" value="1"/>
</dbReference>
<gene>
    <name evidence="6" type="ORF">H9815_16095</name>
</gene>
<name>A0A9D2J5G1_9MICO</name>
<dbReference type="PANTHER" id="PTHR43537">
    <property type="entry name" value="TRANSCRIPTIONAL REGULATOR, GNTR FAMILY"/>
    <property type="match status" value="1"/>
</dbReference>
<dbReference type="SUPFAM" id="SSF46785">
    <property type="entry name" value="Winged helix' DNA-binding domain"/>
    <property type="match status" value="1"/>
</dbReference>
<evidence type="ECO:0000256" key="1">
    <source>
        <dbReference type="ARBA" id="ARBA00023015"/>
    </source>
</evidence>
<evidence type="ECO:0000256" key="3">
    <source>
        <dbReference type="ARBA" id="ARBA00023163"/>
    </source>
</evidence>
<dbReference type="PRINTS" id="PR00035">
    <property type="entry name" value="HTHGNTR"/>
</dbReference>
<feature type="region of interest" description="Disordered" evidence="4">
    <location>
        <begin position="1"/>
        <end position="21"/>
    </location>
</feature>
<dbReference type="InterPro" id="IPR000524">
    <property type="entry name" value="Tscrpt_reg_HTH_GntR"/>
</dbReference>
<evidence type="ECO:0000313" key="6">
    <source>
        <dbReference type="EMBL" id="HIZ37298.1"/>
    </source>
</evidence>
<dbReference type="PROSITE" id="PS50949">
    <property type="entry name" value="HTH_GNTR"/>
    <property type="match status" value="1"/>
</dbReference>
<evidence type="ECO:0000256" key="2">
    <source>
        <dbReference type="ARBA" id="ARBA00023125"/>
    </source>
</evidence>
<accession>A0A9D2J5G1</accession>
<proteinExistence type="predicted"/>
<protein>
    <submittedName>
        <fullName evidence="6">GntR family transcriptional regulator</fullName>
    </submittedName>
</protein>
<dbReference type="Pfam" id="PF07729">
    <property type="entry name" value="FCD"/>
    <property type="match status" value="1"/>
</dbReference>
<dbReference type="SUPFAM" id="SSF48008">
    <property type="entry name" value="GntR ligand-binding domain-like"/>
    <property type="match status" value="1"/>
</dbReference>
<dbReference type="InterPro" id="IPR011711">
    <property type="entry name" value="GntR_C"/>
</dbReference>
<evidence type="ECO:0000313" key="7">
    <source>
        <dbReference type="Proteomes" id="UP000824037"/>
    </source>
</evidence>
<dbReference type="PANTHER" id="PTHR43537:SF24">
    <property type="entry name" value="GLUCONATE OPERON TRANSCRIPTIONAL REPRESSOR"/>
    <property type="match status" value="1"/>
</dbReference>
<dbReference type="SMART" id="SM00345">
    <property type="entry name" value="HTH_GNTR"/>
    <property type="match status" value="1"/>
</dbReference>
<dbReference type="InterPro" id="IPR036388">
    <property type="entry name" value="WH-like_DNA-bd_sf"/>
</dbReference>
<keyword evidence="3" id="KW-0804">Transcription</keyword>
<organism evidence="6 7">
    <name type="scientific">Candidatus Ruania gallistercoris</name>
    <dbReference type="NCBI Taxonomy" id="2838746"/>
    <lineage>
        <taxon>Bacteria</taxon>
        <taxon>Bacillati</taxon>
        <taxon>Actinomycetota</taxon>
        <taxon>Actinomycetes</taxon>
        <taxon>Micrococcales</taxon>
        <taxon>Ruaniaceae</taxon>
        <taxon>Ruania</taxon>
    </lineage>
</organism>
<dbReference type="EMBL" id="DXBY01000278">
    <property type="protein sequence ID" value="HIZ37298.1"/>
    <property type="molecule type" value="Genomic_DNA"/>
</dbReference>
<dbReference type="Gene3D" id="1.10.10.10">
    <property type="entry name" value="Winged helix-like DNA-binding domain superfamily/Winged helix DNA-binding domain"/>
    <property type="match status" value="1"/>
</dbReference>
<dbReference type="Gene3D" id="1.20.120.530">
    <property type="entry name" value="GntR ligand-binding domain-like"/>
    <property type="match status" value="1"/>
</dbReference>
<dbReference type="Proteomes" id="UP000824037">
    <property type="component" value="Unassembled WGS sequence"/>
</dbReference>
<reference evidence="6" key="2">
    <citation type="submission" date="2021-04" db="EMBL/GenBank/DDBJ databases">
        <authorList>
            <person name="Gilroy R."/>
        </authorList>
    </citation>
    <scope>NUCLEOTIDE SEQUENCE</scope>
    <source>
        <strain evidence="6">ChiGjej4B4-7305</strain>
    </source>
</reference>
<dbReference type="AlphaFoldDB" id="A0A9D2J5G1"/>